<feature type="compositionally biased region" description="Low complexity" evidence="1">
    <location>
        <begin position="178"/>
        <end position="189"/>
    </location>
</feature>
<gene>
    <name evidence="3" type="primary">Aste57867_11106</name>
    <name evidence="2" type="ORF">As57867_011064</name>
    <name evidence="3" type="ORF">ASTE57867_11106</name>
</gene>
<evidence type="ECO:0000313" key="2">
    <source>
        <dbReference type="EMBL" id="KAF0698275.1"/>
    </source>
</evidence>
<dbReference type="OrthoDB" id="128346at2759"/>
<feature type="compositionally biased region" description="Basic and acidic residues" evidence="1">
    <location>
        <begin position="227"/>
        <end position="242"/>
    </location>
</feature>
<dbReference type="Proteomes" id="UP000332933">
    <property type="component" value="Unassembled WGS sequence"/>
</dbReference>
<accession>A0A485KS66</accession>
<feature type="region of interest" description="Disordered" evidence="1">
    <location>
        <begin position="152"/>
        <end position="259"/>
    </location>
</feature>
<sequence length="322" mass="36128">MVRGRNWSMEEDMALMRAVVQASHRGSDSMKNFWVDVLGEFNQISQVFPRSACAMDNRFKSLRADLLLFVECYADAMSEAQPGASDEDCVAAAMLQFANTNDRVFIYRDLWEDLRETVPDYEKAILDPKILFMKKEFTHVLHDGRTATAMPVQPVKSAKPKRGKRLPRRFDDDDDGSALGRGEAAAEAEGTSKRTKRQAATATKKDMAPAEVTMAASPRHRATQQEIHLESRHEIDPHGDKDDKEEDEEEHAAGMPAASTWRASMVAAFVKTAERQNALLAEQNEIAIFSKHDDAMSQSYFDLKRRIALAKLQREAAGLGIH</sequence>
<name>A0A485KS66_9STRA</name>
<organism evidence="3 4">
    <name type="scientific">Aphanomyces stellatus</name>
    <dbReference type="NCBI Taxonomy" id="120398"/>
    <lineage>
        <taxon>Eukaryota</taxon>
        <taxon>Sar</taxon>
        <taxon>Stramenopiles</taxon>
        <taxon>Oomycota</taxon>
        <taxon>Saprolegniomycetes</taxon>
        <taxon>Saprolegniales</taxon>
        <taxon>Verrucalvaceae</taxon>
        <taxon>Aphanomyces</taxon>
    </lineage>
</organism>
<dbReference type="PANTHER" id="PTHR45023">
    <property type="match status" value="1"/>
</dbReference>
<dbReference type="EMBL" id="VJMH01005251">
    <property type="protein sequence ID" value="KAF0698275.1"/>
    <property type="molecule type" value="Genomic_DNA"/>
</dbReference>
<keyword evidence="4" id="KW-1185">Reference proteome</keyword>
<dbReference type="EMBL" id="CAADRA010005272">
    <property type="protein sequence ID" value="VFT87973.1"/>
    <property type="molecule type" value="Genomic_DNA"/>
</dbReference>
<protein>
    <submittedName>
        <fullName evidence="3">Aste57867_11106 protein</fullName>
    </submittedName>
</protein>
<dbReference type="PANTHER" id="PTHR45023:SF4">
    <property type="entry name" value="GLYCINE-RICH PROTEIN-RELATED"/>
    <property type="match status" value="1"/>
</dbReference>
<evidence type="ECO:0000313" key="3">
    <source>
        <dbReference type="EMBL" id="VFT87973.1"/>
    </source>
</evidence>
<evidence type="ECO:0000256" key="1">
    <source>
        <dbReference type="SAM" id="MobiDB-lite"/>
    </source>
</evidence>
<feature type="compositionally biased region" description="Basic residues" evidence="1">
    <location>
        <begin position="158"/>
        <end position="167"/>
    </location>
</feature>
<reference evidence="2" key="2">
    <citation type="submission" date="2019-06" db="EMBL/GenBank/DDBJ databases">
        <title>Genomics analysis of Aphanomyces spp. identifies a new class of oomycete effector associated with host adaptation.</title>
        <authorList>
            <person name="Gaulin E."/>
        </authorList>
    </citation>
    <scope>NUCLEOTIDE SEQUENCE</scope>
    <source>
        <strain evidence="2">CBS 578.67</strain>
    </source>
</reference>
<proteinExistence type="predicted"/>
<reference evidence="3 4" key="1">
    <citation type="submission" date="2019-03" db="EMBL/GenBank/DDBJ databases">
        <authorList>
            <person name="Gaulin E."/>
            <person name="Dumas B."/>
        </authorList>
    </citation>
    <scope>NUCLEOTIDE SEQUENCE [LARGE SCALE GENOMIC DNA]</scope>
    <source>
        <strain evidence="3">CBS 568.67</strain>
    </source>
</reference>
<dbReference type="AlphaFoldDB" id="A0A485KS66"/>
<evidence type="ECO:0000313" key="4">
    <source>
        <dbReference type="Proteomes" id="UP000332933"/>
    </source>
</evidence>